<evidence type="ECO:0000313" key="2">
    <source>
        <dbReference type="EMBL" id="RFS82237.1"/>
    </source>
</evidence>
<evidence type="ECO:0000256" key="1">
    <source>
        <dbReference type="SAM" id="Coils"/>
    </source>
</evidence>
<dbReference type="OrthoDB" id="3459614at2"/>
<comment type="caution">
    <text evidence="2">The sequence shown here is derived from an EMBL/GenBank/DDBJ whole genome shotgun (WGS) entry which is preliminary data.</text>
</comment>
<dbReference type="Proteomes" id="UP000262882">
    <property type="component" value="Unassembled WGS sequence"/>
</dbReference>
<keyword evidence="1" id="KW-0175">Coiled coil</keyword>
<reference evidence="2 3" key="1">
    <citation type="submission" date="2018-08" db="EMBL/GenBank/DDBJ databases">
        <title>Actinomadura spongicola sp. nov., isolated from marine sponge Leucetta chagosensis.</title>
        <authorList>
            <person name="Li L."/>
            <person name="Lin H.W."/>
        </authorList>
    </citation>
    <scope>NUCLEOTIDE SEQUENCE [LARGE SCALE GENOMIC DNA]</scope>
    <source>
        <strain evidence="2 3">LHW52907</strain>
    </source>
</reference>
<accession>A0A372GA69</accession>
<keyword evidence="3" id="KW-1185">Reference proteome</keyword>
<proteinExistence type="predicted"/>
<sequence length="297" mass="32472">MNGERMRTLGRLISELADEAGPDGDRAAGLRFVSELNKALTDLPRLLATGRARLDGGDFGPAVTAKLSATWADLEKHRAELIETENLLAELKPALAELETVRTRHAELTTRLAEVRRLEALKDEVETLRAATSDLDRREAALSDVRDAERELAEAGQAIGVRSALRLSELDTATRDTVERAERLTEQIASAEDRLAAQRGRVAALESDLETLRAEFAELESIADQKLPHIEAHRSADRELCAALGIGPLVKGSGLKHVQTALTEMEEQLRKADTAIRDALRASDTEHATTRKPTSLI</sequence>
<dbReference type="EMBL" id="QVNQ01000010">
    <property type="protein sequence ID" value="RFS82237.1"/>
    <property type="molecule type" value="Genomic_DNA"/>
</dbReference>
<feature type="coiled-coil region" evidence="1">
    <location>
        <begin position="255"/>
        <end position="282"/>
    </location>
</feature>
<gene>
    <name evidence="2" type="ORF">D0T12_28810</name>
</gene>
<name>A0A372GA69_9ACTN</name>
<organism evidence="2 3">
    <name type="scientific">Actinomadura spongiicola</name>
    <dbReference type="NCBI Taxonomy" id="2303421"/>
    <lineage>
        <taxon>Bacteria</taxon>
        <taxon>Bacillati</taxon>
        <taxon>Actinomycetota</taxon>
        <taxon>Actinomycetes</taxon>
        <taxon>Streptosporangiales</taxon>
        <taxon>Thermomonosporaceae</taxon>
        <taxon>Actinomadura</taxon>
    </lineage>
</organism>
<dbReference type="AlphaFoldDB" id="A0A372GA69"/>
<feature type="coiled-coil region" evidence="1">
    <location>
        <begin position="111"/>
        <end position="222"/>
    </location>
</feature>
<dbReference type="Gene3D" id="1.10.287.1490">
    <property type="match status" value="1"/>
</dbReference>
<protein>
    <submittedName>
        <fullName evidence="2">Uncharacterized protein</fullName>
    </submittedName>
</protein>
<evidence type="ECO:0000313" key="3">
    <source>
        <dbReference type="Proteomes" id="UP000262882"/>
    </source>
</evidence>
<dbReference type="RefSeq" id="WP_117403422.1">
    <property type="nucleotide sequence ID" value="NZ_QVNQ01000010.1"/>
</dbReference>